<evidence type="ECO:0000256" key="2">
    <source>
        <dbReference type="ARBA" id="ARBA00022748"/>
    </source>
</evidence>
<comment type="subcellular location">
    <subcellularLocation>
        <location evidence="1">Cell envelope</location>
    </subcellularLocation>
</comment>
<dbReference type="PROSITE" id="PS51352">
    <property type="entry name" value="THIOREDOXIN_2"/>
    <property type="match status" value="1"/>
</dbReference>
<evidence type="ECO:0000256" key="4">
    <source>
        <dbReference type="ARBA" id="ARBA00023284"/>
    </source>
</evidence>
<dbReference type="InterPro" id="IPR036249">
    <property type="entry name" value="Thioredoxin-like_sf"/>
</dbReference>
<keyword evidence="4" id="KW-0676">Redox-active center</keyword>
<proteinExistence type="predicted"/>
<gene>
    <name evidence="7" type="ORF">QJ048_05585</name>
</gene>
<dbReference type="Proteomes" id="UP001226434">
    <property type="component" value="Unassembled WGS sequence"/>
</dbReference>
<dbReference type="SUPFAM" id="SSF52833">
    <property type="entry name" value="Thioredoxin-like"/>
    <property type="match status" value="1"/>
</dbReference>
<keyword evidence="2" id="KW-0201">Cytochrome c-type biogenesis</keyword>
<evidence type="ECO:0000256" key="1">
    <source>
        <dbReference type="ARBA" id="ARBA00004196"/>
    </source>
</evidence>
<dbReference type="InterPro" id="IPR050553">
    <property type="entry name" value="Thioredoxin_ResA/DsbE_sf"/>
</dbReference>
<dbReference type="Gene3D" id="3.40.30.10">
    <property type="entry name" value="Glutaredoxin"/>
    <property type="match status" value="1"/>
</dbReference>
<dbReference type="EMBL" id="JASBRG010000003">
    <property type="protein sequence ID" value="MDI3319233.1"/>
    <property type="molecule type" value="Genomic_DNA"/>
</dbReference>
<feature type="chain" id="PRO_5046390545" evidence="5">
    <location>
        <begin position="28"/>
        <end position="549"/>
    </location>
</feature>
<dbReference type="RefSeq" id="WP_282333348.1">
    <property type="nucleotide sequence ID" value="NZ_JASBRG010000003.1"/>
</dbReference>
<keyword evidence="8" id="KW-1185">Reference proteome</keyword>
<comment type="caution">
    <text evidence="7">The sequence shown here is derived from an EMBL/GenBank/DDBJ whole genome shotgun (WGS) entry which is preliminary data.</text>
</comment>
<keyword evidence="3" id="KW-1015">Disulfide bond</keyword>
<name>A0ABT6R9J4_9BACT</name>
<evidence type="ECO:0000256" key="5">
    <source>
        <dbReference type="SAM" id="SignalP"/>
    </source>
</evidence>
<dbReference type="CDD" id="cd02966">
    <property type="entry name" value="TlpA_like_family"/>
    <property type="match status" value="1"/>
</dbReference>
<feature type="domain" description="Thioredoxin" evidence="6">
    <location>
        <begin position="374"/>
        <end position="547"/>
    </location>
</feature>
<keyword evidence="5" id="KW-0732">Signal</keyword>
<evidence type="ECO:0000313" key="7">
    <source>
        <dbReference type="EMBL" id="MDI3319233.1"/>
    </source>
</evidence>
<organism evidence="7 8">
    <name type="scientific">Pinibacter soli</name>
    <dbReference type="NCBI Taxonomy" id="3044211"/>
    <lineage>
        <taxon>Bacteria</taxon>
        <taxon>Pseudomonadati</taxon>
        <taxon>Bacteroidota</taxon>
        <taxon>Chitinophagia</taxon>
        <taxon>Chitinophagales</taxon>
        <taxon>Chitinophagaceae</taxon>
        <taxon>Pinibacter</taxon>
    </lineage>
</organism>
<sequence>MPATIKALLHLLTIFGISLITSSQAVANPTKDTVVLSGTLIPKETNQNIPGYIIAHYTDLFQFKRQVAGDSVDASGKFHFKFALTNPEEILLSFGDKLIAVYAFPGDSLSLTISFPPNVIIDDRKDIDINFSGTHADLNRELNRYGVLRRDAFSFEKTDSLKKTDSLLAFKKHRLELLNEDLKFCEKYAIDNKCSDTFYNIVSSYFKFKAGCDLLGYGIRTPIVPLDEEYLDFLKIINPNIAGPPLTEWYANFIIDLYIAPIDTYFKNQRHIISFTEKLEKLIAWGTKFSERDSLLINDIFEHAGQKNYDYRMDSVAIAELFSKYRIQFRKASLGLWFSREMEAATLSLNLVRSMCSSGLGTDMILLKMCNAKQDKGISISKEELKELDSQIQNKDIFARIRELNNPARPKYQNDVRLKRFVSQLNTDLVYIDFWATWCAPCKAEMKFSKRMEESYKNKNITFVYLCVDSKEADWEKLIKENKLAGVHYFLSKSEFGELSTAYQISGVPRYMLVTKEAKIIDGDMSRPSQESETILKIERALKDLKKFQ</sequence>
<evidence type="ECO:0000259" key="6">
    <source>
        <dbReference type="PROSITE" id="PS51352"/>
    </source>
</evidence>
<dbReference type="Pfam" id="PF13905">
    <property type="entry name" value="Thioredoxin_8"/>
    <property type="match status" value="1"/>
</dbReference>
<dbReference type="InterPro" id="IPR012336">
    <property type="entry name" value="Thioredoxin-like_fold"/>
</dbReference>
<feature type="signal peptide" evidence="5">
    <location>
        <begin position="1"/>
        <end position="27"/>
    </location>
</feature>
<evidence type="ECO:0000313" key="8">
    <source>
        <dbReference type="Proteomes" id="UP001226434"/>
    </source>
</evidence>
<evidence type="ECO:0000256" key="3">
    <source>
        <dbReference type="ARBA" id="ARBA00023157"/>
    </source>
</evidence>
<protein>
    <submittedName>
        <fullName evidence="7">TlpA disulfide reductase family protein</fullName>
    </submittedName>
</protein>
<dbReference type="PANTHER" id="PTHR42852:SF6">
    <property type="entry name" value="THIOL:DISULFIDE INTERCHANGE PROTEIN DSBE"/>
    <property type="match status" value="1"/>
</dbReference>
<reference evidence="7 8" key="1">
    <citation type="submission" date="2023-05" db="EMBL/GenBank/DDBJ databases">
        <title>Genome sequence of Pinibacter sp. MAH-24.</title>
        <authorList>
            <person name="Huq M.A."/>
        </authorList>
    </citation>
    <scope>NUCLEOTIDE SEQUENCE [LARGE SCALE GENOMIC DNA]</scope>
    <source>
        <strain evidence="7 8">MAH-24</strain>
    </source>
</reference>
<dbReference type="InterPro" id="IPR013766">
    <property type="entry name" value="Thioredoxin_domain"/>
</dbReference>
<dbReference type="PANTHER" id="PTHR42852">
    <property type="entry name" value="THIOL:DISULFIDE INTERCHANGE PROTEIN DSBE"/>
    <property type="match status" value="1"/>
</dbReference>
<accession>A0ABT6R9J4</accession>